<dbReference type="InterPro" id="IPR013324">
    <property type="entry name" value="RNA_pol_sigma_r3/r4-like"/>
</dbReference>
<evidence type="ECO:0000256" key="1">
    <source>
        <dbReference type="ARBA" id="ARBA00010641"/>
    </source>
</evidence>
<comment type="similarity">
    <text evidence="1">Belongs to the sigma-70 factor family. ECF subfamily.</text>
</comment>
<proteinExistence type="inferred from homology"/>
<dbReference type="Proteomes" id="UP000244450">
    <property type="component" value="Unassembled WGS sequence"/>
</dbReference>
<dbReference type="PANTHER" id="PTHR43133">
    <property type="entry name" value="RNA POLYMERASE ECF-TYPE SIGMA FACTO"/>
    <property type="match status" value="1"/>
</dbReference>
<dbReference type="OrthoDB" id="665849at2"/>
<dbReference type="Gene3D" id="1.10.1740.10">
    <property type="match status" value="1"/>
</dbReference>
<accession>A0A2T7BCM8</accession>
<keyword evidence="8" id="KW-1185">Reference proteome</keyword>
<dbReference type="InterPro" id="IPR013325">
    <property type="entry name" value="RNA_pol_sigma_r2"/>
</dbReference>
<dbReference type="InterPro" id="IPR036388">
    <property type="entry name" value="WH-like_DNA-bd_sf"/>
</dbReference>
<dbReference type="NCBIfam" id="TIGR02937">
    <property type="entry name" value="sigma70-ECF"/>
    <property type="match status" value="1"/>
</dbReference>
<dbReference type="AlphaFoldDB" id="A0A2T7BCM8"/>
<evidence type="ECO:0000313" key="8">
    <source>
        <dbReference type="Proteomes" id="UP000244450"/>
    </source>
</evidence>
<dbReference type="InterPro" id="IPR039425">
    <property type="entry name" value="RNA_pol_sigma-70-like"/>
</dbReference>
<evidence type="ECO:0000256" key="3">
    <source>
        <dbReference type="ARBA" id="ARBA00023082"/>
    </source>
</evidence>
<gene>
    <name evidence="7" type="ORF">DCC81_20295</name>
</gene>
<dbReference type="GO" id="GO:0006352">
    <property type="term" value="P:DNA-templated transcription initiation"/>
    <property type="evidence" value="ECO:0007669"/>
    <property type="project" value="InterPro"/>
</dbReference>
<dbReference type="InterPro" id="IPR013249">
    <property type="entry name" value="RNA_pol_sigma70_r4_t2"/>
</dbReference>
<dbReference type="Pfam" id="PF04542">
    <property type="entry name" value="Sigma70_r2"/>
    <property type="match status" value="1"/>
</dbReference>
<reference evidence="7 8" key="1">
    <citation type="submission" date="2018-04" db="EMBL/GenBank/DDBJ databases">
        <title>Chitinophaga fuyangensis sp. nov., isolated from soil in a chemical factory.</title>
        <authorList>
            <person name="Chen K."/>
        </authorList>
    </citation>
    <scope>NUCLEOTIDE SEQUENCE [LARGE SCALE GENOMIC DNA]</scope>
    <source>
        <strain evidence="7 8">LY-1</strain>
    </source>
</reference>
<keyword evidence="3" id="KW-0731">Sigma factor</keyword>
<evidence type="ECO:0008006" key="9">
    <source>
        <dbReference type="Google" id="ProtNLM"/>
    </source>
</evidence>
<name>A0A2T7BCM8_9BACT</name>
<sequence>MIPAKMLYIPGVFAPNNMYLTGRSTEIMVHVPDDDILATAGSDRHKAFELAFRQYWQSLYLQAFRKVQQDDLAQDLVQETYIAFWHNLDQLAPDTRLLPYLYGILRNKVLQHFEKNEVRLRYAMKVAAQPEHRAPSGYNLLVNKELQAVISEETDRMPERMRAIYLLRRDQHLSIKAIAGQLSLSEQTVKNQLHAATARLRERIRRYENPLLVMGFLLFSGLHQL</sequence>
<dbReference type="InterPro" id="IPR007627">
    <property type="entry name" value="RNA_pol_sigma70_r2"/>
</dbReference>
<feature type="domain" description="RNA polymerase sigma-70 region 2" evidence="5">
    <location>
        <begin position="52"/>
        <end position="116"/>
    </location>
</feature>
<keyword evidence="4" id="KW-0804">Transcription</keyword>
<organism evidence="7 8">
    <name type="scientific">Chitinophaga parva</name>
    <dbReference type="NCBI Taxonomy" id="2169414"/>
    <lineage>
        <taxon>Bacteria</taxon>
        <taxon>Pseudomonadati</taxon>
        <taxon>Bacteroidota</taxon>
        <taxon>Chitinophagia</taxon>
        <taxon>Chitinophagales</taxon>
        <taxon>Chitinophagaceae</taxon>
        <taxon>Chitinophaga</taxon>
    </lineage>
</organism>
<dbReference type="InterPro" id="IPR014284">
    <property type="entry name" value="RNA_pol_sigma-70_dom"/>
</dbReference>
<comment type="caution">
    <text evidence="7">The sequence shown here is derived from an EMBL/GenBank/DDBJ whole genome shotgun (WGS) entry which is preliminary data.</text>
</comment>
<dbReference type="GO" id="GO:0016987">
    <property type="term" value="F:sigma factor activity"/>
    <property type="evidence" value="ECO:0007669"/>
    <property type="project" value="UniProtKB-KW"/>
</dbReference>
<evidence type="ECO:0000256" key="4">
    <source>
        <dbReference type="ARBA" id="ARBA00023163"/>
    </source>
</evidence>
<dbReference type="Pfam" id="PF08281">
    <property type="entry name" value="Sigma70_r4_2"/>
    <property type="match status" value="1"/>
</dbReference>
<evidence type="ECO:0000259" key="6">
    <source>
        <dbReference type="Pfam" id="PF08281"/>
    </source>
</evidence>
<dbReference type="GO" id="GO:0003677">
    <property type="term" value="F:DNA binding"/>
    <property type="evidence" value="ECO:0007669"/>
    <property type="project" value="InterPro"/>
</dbReference>
<keyword evidence="2" id="KW-0805">Transcription regulation</keyword>
<dbReference type="SUPFAM" id="SSF88946">
    <property type="entry name" value="Sigma2 domain of RNA polymerase sigma factors"/>
    <property type="match status" value="1"/>
</dbReference>
<feature type="domain" description="RNA polymerase sigma factor 70 region 4 type 2" evidence="6">
    <location>
        <begin position="155"/>
        <end position="200"/>
    </location>
</feature>
<evidence type="ECO:0000313" key="7">
    <source>
        <dbReference type="EMBL" id="PUZ22770.1"/>
    </source>
</evidence>
<dbReference type="PANTHER" id="PTHR43133:SF46">
    <property type="entry name" value="RNA POLYMERASE SIGMA-70 FACTOR ECF SUBFAMILY"/>
    <property type="match status" value="1"/>
</dbReference>
<dbReference type="SUPFAM" id="SSF88659">
    <property type="entry name" value="Sigma3 and sigma4 domains of RNA polymerase sigma factors"/>
    <property type="match status" value="1"/>
</dbReference>
<dbReference type="EMBL" id="QCYK01000003">
    <property type="protein sequence ID" value="PUZ22770.1"/>
    <property type="molecule type" value="Genomic_DNA"/>
</dbReference>
<evidence type="ECO:0000259" key="5">
    <source>
        <dbReference type="Pfam" id="PF04542"/>
    </source>
</evidence>
<protein>
    <recommendedName>
        <fullName evidence="9">RNA polymerase sigma-70 factor</fullName>
    </recommendedName>
</protein>
<evidence type="ECO:0000256" key="2">
    <source>
        <dbReference type="ARBA" id="ARBA00023015"/>
    </source>
</evidence>
<dbReference type="Gene3D" id="1.10.10.10">
    <property type="entry name" value="Winged helix-like DNA-binding domain superfamily/Winged helix DNA-binding domain"/>
    <property type="match status" value="1"/>
</dbReference>